<dbReference type="KEGG" id="cdiv:CPM_1665"/>
<evidence type="ECO:0000259" key="2">
    <source>
        <dbReference type="Pfam" id="PF00248"/>
    </source>
</evidence>
<dbReference type="InterPro" id="IPR050523">
    <property type="entry name" value="AKR_Detox_Biosynth"/>
</dbReference>
<dbReference type="Pfam" id="PF00248">
    <property type="entry name" value="Aldo_ket_red"/>
    <property type="match status" value="1"/>
</dbReference>
<organism evidence="3 6">
    <name type="scientific">Cuniculiplasma divulgatum</name>
    <dbReference type="NCBI Taxonomy" id="1673428"/>
    <lineage>
        <taxon>Archaea</taxon>
        <taxon>Methanobacteriati</taxon>
        <taxon>Thermoplasmatota</taxon>
        <taxon>Thermoplasmata</taxon>
        <taxon>Thermoplasmatales</taxon>
        <taxon>Cuniculiplasmataceae</taxon>
        <taxon>Cuniculiplasma</taxon>
    </lineage>
</organism>
<dbReference type="AlphaFoldDB" id="A0A1N5W775"/>
<evidence type="ECO:0000313" key="4">
    <source>
        <dbReference type="EMBL" id="SJK85451.1"/>
    </source>
</evidence>
<dbReference type="PROSITE" id="PS00062">
    <property type="entry name" value="ALDOKETO_REDUCTASE_2"/>
    <property type="match status" value="1"/>
</dbReference>
<dbReference type="FunFam" id="3.20.20.100:FF:000004">
    <property type="entry name" value="Oxidoreductase, aldo/keto reductase"/>
    <property type="match status" value="1"/>
</dbReference>
<evidence type="ECO:0000313" key="6">
    <source>
        <dbReference type="Proteomes" id="UP000195607"/>
    </source>
</evidence>
<dbReference type="CDD" id="cd19081">
    <property type="entry name" value="AKR_AKR9C1"/>
    <property type="match status" value="1"/>
</dbReference>
<dbReference type="RefSeq" id="WP_077076609.1">
    <property type="nucleotide sequence ID" value="NZ_LT671858.1"/>
</dbReference>
<name>A0A1N5W775_9ARCH</name>
<dbReference type="SUPFAM" id="SSF51430">
    <property type="entry name" value="NAD(P)-linked oxidoreductase"/>
    <property type="match status" value="1"/>
</dbReference>
<accession>A0A1N5W775</accession>
<keyword evidence="5" id="KW-1185">Reference proteome</keyword>
<evidence type="ECO:0000313" key="3">
    <source>
        <dbReference type="EMBL" id="SIM81092.1"/>
    </source>
</evidence>
<dbReference type="GO" id="GO:0016491">
    <property type="term" value="F:oxidoreductase activity"/>
    <property type="evidence" value="ECO:0007669"/>
    <property type="project" value="UniProtKB-KW"/>
</dbReference>
<evidence type="ECO:0000256" key="1">
    <source>
        <dbReference type="ARBA" id="ARBA00023002"/>
    </source>
</evidence>
<feature type="domain" description="NADP-dependent oxidoreductase" evidence="2">
    <location>
        <begin position="16"/>
        <end position="314"/>
    </location>
</feature>
<dbReference type="PANTHER" id="PTHR43364:SF4">
    <property type="entry name" value="NAD(P)-LINKED OXIDOREDUCTASE SUPERFAMILY PROTEIN"/>
    <property type="match status" value="1"/>
</dbReference>
<dbReference type="InterPro" id="IPR036812">
    <property type="entry name" value="NAD(P)_OxRdtase_dom_sf"/>
</dbReference>
<gene>
    <name evidence="4" type="ORF">CPM_1665</name>
    <name evidence="3" type="ORF">CSP5_1694</name>
</gene>
<keyword evidence="1" id="KW-0560">Oxidoreductase</keyword>
<dbReference type="EMBL" id="LT719092">
    <property type="protein sequence ID" value="SJK85451.1"/>
    <property type="molecule type" value="Genomic_DNA"/>
</dbReference>
<dbReference type="EMBL" id="LT671858">
    <property type="protein sequence ID" value="SIM81092.1"/>
    <property type="molecule type" value="Genomic_DNA"/>
</dbReference>
<protein>
    <submittedName>
        <fullName evidence="3">Aldo/keto reductase family oxidoreductase</fullName>
    </submittedName>
</protein>
<dbReference type="Proteomes" id="UP000187822">
    <property type="component" value="Chromosome I"/>
</dbReference>
<reference evidence="4" key="3">
    <citation type="submission" date="2016-06" db="EMBL/GenBank/DDBJ databases">
        <authorList>
            <person name="Olsen C.W."/>
            <person name="Carey S."/>
            <person name="Hinshaw L."/>
            <person name="Karasin A.I."/>
        </authorList>
    </citation>
    <scope>NUCLEOTIDE SEQUENCE [LARGE SCALE GENOMIC DNA]</scope>
    <source>
        <strain evidence="4">PM4</strain>
    </source>
</reference>
<dbReference type="InterPro" id="IPR020471">
    <property type="entry name" value="AKR"/>
</dbReference>
<dbReference type="PRINTS" id="PR00069">
    <property type="entry name" value="ALDKETRDTASE"/>
</dbReference>
<dbReference type="Proteomes" id="UP000195607">
    <property type="component" value="Chromosome I"/>
</dbReference>
<reference evidence="5" key="2">
    <citation type="submission" date="2016-06" db="EMBL/GenBank/DDBJ databases">
        <authorList>
            <person name="Toshchakov V.S."/>
        </authorList>
    </citation>
    <scope>NUCLEOTIDE SEQUENCE [LARGE SCALE GENOMIC DNA]</scope>
    <source>
        <strain>PM4 (JCM 30641</strain>
        <strain evidence="5">\VKM B-2940)</strain>
    </source>
</reference>
<dbReference type="GeneID" id="41588936"/>
<dbReference type="OrthoDB" id="7236at2157"/>
<dbReference type="InterPro" id="IPR023210">
    <property type="entry name" value="NADP_OxRdtase_dom"/>
</dbReference>
<evidence type="ECO:0000313" key="5">
    <source>
        <dbReference type="Proteomes" id="UP000187822"/>
    </source>
</evidence>
<sequence>MEMKKFGNTGMLVSDLCLGTMTFGWQANEVQSHEILDHFTENGGNFIDTANVYSHGKSETIIGEWLKRQDRESLVIATKARFRMSDHANGVGLSRKHLIHSVKESLERLNTDYIDLLQLHTWDALTPLEETFRTLNGMVEDGYVRYIGISNFRAWQFEKALQLCRSKGWNEPVSLQPHYNIFVRATEFELLPMAREENIAVMPWSPLAGGFLTGKYKGGIEGASKGTRIGDSNNAEFYKQFETRRAKNIISTLEKVAEKNHKSMAQVSINWLLRNPAVTSPIIGARNLEQLKDNLGGTGWELSKADIARINNASELEVTYPYDQRAEDQQKAGRISD</sequence>
<dbReference type="STRING" id="1673428.CPM_1665"/>
<dbReference type="Gene3D" id="3.20.20.100">
    <property type="entry name" value="NADP-dependent oxidoreductase domain"/>
    <property type="match status" value="1"/>
</dbReference>
<proteinExistence type="predicted"/>
<dbReference type="GO" id="GO:0005829">
    <property type="term" value="C:cytosol"/>
    <property type="evidence" value="ECO:0007669"/>
    <property type="project" value="UniProtKB-ARBA"/>
</dbReference>
<dbReference type="PANTHER" id="PTHR43364">
    <property type="entry name" value="NADH-SPECIFIC METHYLGLYOXAL REDUCTASE-RELATED"/>
    <property type="match status" value="1"/>
</dbReference>
<dbReference type="InterPro" id="IPR018170">
    <property type="entry name" value="Aldo/ket_reductase_CS"/>
</dbReference>
<reference evidence="3 6" key="1">
    <citation type="submission" date="2016-04" db="EMBL/GenBank/DDBJ databases">
        <authorList>
            <person name="Evans L.H."/>
            <person name="Alamgir A."/>
            <person name="Owens N."/>
            <person name="Weber N.D."/>
            <person name="Virtaneva K."/>
            <person name="Barbian K."/>
            <person name="Babar A."/>
            <person name="Rosenke K."/>
        </authorList>
    </citation>
    <scope>NUCLEOTIDE SEQUENCE [LARGE SCALE GENOMIC DNA]</scope>
    <source>
        <strain evidence="3">S5</strain>
        <strain evidence="6">S5(T) (JCM 30642 \VKM B-2941)</strain>
    </source>
</reference>